<accession>A0A2S8FS34</accession>
<proteinExistence type="predicted"/>
<dbReference type="Pfam" id="PF09346">
    <property type="entry name" value="SMI1_KNR4"/>
    <property type="match status" value="1"/>
</dbReference>
<evidence type="ECO:0000259" key="1">
    <source>
        <dbReference type="SMART" id="SM00860"/>
    </source>
</evidence>
<sequence>MNIDPYLEEVLKQLAAGELEPEVWLTWWEEHSDMVAQQIKRAPFLRLKPPRPGGFGPPSRCALVSQQEAIALLSSWGVEHTTSDRYEQAWQADFAKFQADEKQANKALQRKFKPPLDRLREAFPKLARFLERHLDQIETLADAATPEEIVQLETALGVPLPESYRTFLACTAELIYGEGLQIGLPHTFMHPSDDTLPSSGMLCLGDFWWEGDGDQILVGKAAPGSEPPLLYYNHATPAISQLAKSFAAWTESLPRMLAEI</sequence>
<dbReference type="RefSeq" id="WP_105330722.1">
    <property type="nucleotide sequence ID" value="NZ_PUHY01000010.1"/>
</dbReference>
<comment type="caution">
    <text evidence="2">The sequence shown here is derived from an EMBL/GenBank/DDBJ whole genome shotgun (WGS) entry which is preliminary data.</text>
</comment>
<dbReference type="SUPFAM" id="SSF160631">
    <property type="entry name" value="SMI1/KNR4-like"/>
    <property type="match status" value="1"/>
</dbReference>
<dbReference type="OrthoDB" id="284056at2"/>
<feature type="domain" description="Knr4/Smi1-like" evidence="1">
    <location>
        <begin position="143"/>
        <end position="252"/>
    </location>
</feature>
<dbReference type="Proteomes" id="UP000238322">
    <property type="component" value="Unassembled WGS sequence"/>
</dbReference>
<name>A0A2S8FS34_9BACT</name>
<organism evidence="2 3">
    <name type="scientific">Blastopirellula marina</name>
    <dbReference type="NCBI Taxonomy" id="124"/>
    <lineage>
        <taxon>Bacteria</taxon>
        <taxon>Pseudomonadati</taxon>
        <taxon>Planctomycetota</taxon>
        <taxon>Planctomycetia</taxon>
        <taxon>Pirellulales</taxon>
        <taxon>Pirellulaceae</taxon>
        <taxon>Blastopirellula</taxon>
    </lineage>
</organism>
<dbReference type="AlphaFoldDB" id="A0A2S8FS34"/>
<dbReference type="InterPro" id="IPR037883">
    <property type="entry name" value="Knr4/Smi1-like_sf"/>
</dbReference>
<evidence type="ECO:0000313" key="3">
    <source>
        <dbReference type="Proteomes" id="UP000238322"/>
    </source>
</evidence>
<reference evidence="2 3" key="1">
    <citation type="submission" date="2018-02" db="EMBL/GenBank/DDBJ databases">
        <title>Comparative genomes isolates from brazilian mangrove.</title>
        <authorList>
            <person name="Araujo J.E."/>
            <person name="Taketani R.G."/>
            <person name="Silva M.C.P."/>
            <person name="Loureco M.V."/>
            <person name="Andreote F.D."/>
        </authorList>
    </citation>
    <scope>NUCLEOTIDE SEQUENCE [LARGE SCALE GENOMIC DNA]</scope>
    <source>
        <strain evidence="2 3">Hex-1 MGV</strain>
    </source>
</reference>
<dbReference type="Gene3D" id="3.40.1580.10">
    <property type="entry name" value="SMI1/KNR4-like"/>
    <property type="match status" value="1"/>
</dbReference>
<protein>
    <recommendedName>
        <fullName evidence="1">Knr4/Smi1-like domain-containing protein</fullName>
    </recommendedName>
</protein>
<gene>
    <name evidence="2" type="ORF">C5Y83_16065</name>
</gene>
<dbReference type="InterPro" id="IPR018958">
    <property type="entry name" value="Knr4/Smi1-like_dom"/>
</dbReference>
<dbReference type="EMBL" id="PUHY01000010">
    <property type="protein sequence ID" value="PQO34992.1"/>
    <property type="molecule type" value="Genomic_DNA"/>
</dbReference>
<dbReference type="SMART" id="SM00860">
    <property type="entry name" value="SMI1_KNR4"/>
    <property type="match status" value="1"/>
</dbReference>
<evidence type="ECO:0000313" key="2">
    <source>
        <dbReference type="EMBL" id="PQO34992.1"/>
    </source>
</evidence>